<dbReference type="EMBL" id="FODV01000004">
    <property type="protein sequence ID" value="SEO73620.1"/>
    <property type="molecule type" value="Genomic_DNA"/>
</dbReference>
<proteinExistence type="predicted"/>
<dbReference type="InterPro" id="IPR058294">
    <property type="entry name" value="DUF7988"/>
</dbReference>
<keyword evidence="3" id="KW-1185">Reference proteome</keyword>
<evidence type="ECO:0000313" key="2">
    <source>
        <dbReference type="EMBL" id="SEO73620.1"/>
    </source>
</evidence>
<accession>A0A1H8S4P0</accession>
<sequence length="141" mass="14883">MSDADVPATVRSYLLSEHENLLATAVDCADAVAAGWDGESTTDRDAVAGPLTATLRRAGVLERLPAVLAGAVDAAGYRLRAEPVAAPPYVVVTSTGPVLRATLADGRLVVSLRLFAVEREGERRYVRGPRDPGKVVDVAFR</sequence>
<dbReference type="Proteomes" id="UP000199126">
    <property type="component" value="Unassembled WGS sequence"/>
</dbReference>
<dbReference type="Pfam" id="PF25950">
    <property type="entry name" value="DUF7988"/>
    <property type="match status" value="1"/>
</dbReference>
<dbReference type="RefSeq" id="WP_089823848.1">
    <property type="nucleotide sequence ID" value="NZ_FODV01000004.1"/>
</dbReference>
<feature type="domain" description="DUF7988" evidence="1">
    <location>
        <begin position="9"/>
        <end position="141"/>
    </location>
</feature>
<protein>
    <recommendedName>
        <fullName evidence="1">DUF7988 domain-containing protein</fullName>
    </recommendedName>
</protein>
<dbReference type="OrthoDB" id="168840at2157"/>
<evidence type="ECO:0000313" key="3">
    <source>
        <dbReference type="Proteomes" id="UP000199126"/>
    </source>
</evidence>
<gene>
    <name evidence="2" type="ORF">SAMN04487948_104455</name>
</gene>
<organism evidence="2 3">
    <name type="scientific">Halogranum amylolyticum</name>
    <dbReference type="NCBI Taxonomy" id="660520"/>
    <lineage>
        <taxon>Archaea</taxon>
        <taxon>Methanobacteriati</taxon>
        <taxon>Methanobacteriota</taxon>
        <taxon>Stenosarchaea group</taxon>
        <taxon>Halobacteria</taxon>
        <taxon>Halobacteriales</taxon>
        <taxon>Haloferacaceae</taxon>
    </lineage>
</organism>
<reference evidence="3" key="1">
    <citation type="submission" date="2016-10" db="EMBL/GenBank/DDBJ databases">
        <authorList>
            <person name="Varghese N."/>
            <person name="Submissions S."/>
        </authorList>
    </citation>
    <scope>NUCLEOTIDE SEQUENCE [LARGE SCALE GENOMIC DNA]</scope>
    <source>
        <strain evidence="3">CGMCC 1.10121</strain>
    </source>
</reference>
<name>A0A1H8S4P0_9EURY</name>
<dbReference type="AlphaFoldDB" id="A0A1H8S4P0"/>
<evidence type="ECO:0000259" key="1">
    <source>
        <dbReference type="Pfam" id="PF25950"/>
    </source>
</evidence>